<feature type="compositionally biased region" description="Polar residues" evidence="1">
    <location>
        <begin position="766"/>
        <end position="787"/>
    </location>
</feature>
<gene>
    <name evidence="2" type="ORF">Tco025E_07736</name>
</gene>
<feature type="region of interest" description="Disordered" evidence="1">
    <location>
        <begin position="548"/>
        <end position="599"/>
    </location>
</feature>
<keyword evidence="3" id="KW-1185">Reference proteome</keyword>
<accession>A0A3R7RK04</accession>
<feature type="region of interest" description="Disordered" evidence="1">
    <location>
        <begin position="724"/>
        <end position="830"/>
    </location>
</feature>
<dbReference type="AlphaFoldDB" id="A0A3R7RK04"/>
<feature type="region of interest" description="Disordered" evidence="1">
    <location>
        <begin position="176"/>
        <end position="208"/>
    </location>
</feature>
<feature type="compositionally biased region" description="Low complexity" evidence="1">
    <location>
        <begin position="319"/>
        <end position="334"/>
    </location>
</feature>
<dbReference type="RefSeq" id="XP_029225309.1">
    <property type="nucleotide sequence ID" value="XM_029374595.1"/>
</dbReference>
<reference evidence="2 3" key="1">
    <citation type="journal article" date="2018" name="BMC Genomics">
        <title>Genomic comparison of Trypanosoma conorhini and Trypanosoma rangeli to Trypanosoma cruzi strains of high and low virulence.</title>
        <authorList>
            <person name="Bradwell K.R."/>
            <person name="Koparde V.N."/>
            <person name="Matveyev A.V."/>
            <person name="Serrano M.G."/>
            <person name="Alves J.M."/>
            <person name="Parikh H."/>
            <person name="Huang B."/>
            <person name="Lee V."/>
            <person name="Espinosa-Alvarez O."/>
            <person name="Ortiz P.A."/>
            <person name="Costa-Martins A.G."/>
            <person name="Teixeira M.M."/>
            <person name="Buck G.A."/>
        </authorList>
    </citation>
    <scope>NUCLEOTIDE SEQUENCE [LARGE SCALE GENOMIC DNA]</scope>
    <source>
        <strain evidence="2 3">025E</strain>
    </source>
</reference>
<feature type="region of interest" description="Disordered" evidence="1">
    <location>
        <begin position="293"/>
        <end position="380"/>
    </location>
</feature>
<feature type="compositionally biased region" description="Basic and acidic residues" evidence="1">
    <location>
        <begin position="304"/>
        <end position="314"/>
    </location>
</feature>
<dbReference type="GeneID" id="40321347"/>
<dbReference type="Proteomes" id="UP000284403">
    <property type="component" value="Unassembled WGS sequence"/>
</dbReference>
<dbReference type="OrthoDB" id="247953at2759"/>
<feature type="region of interest" description="Disordered" evidence="1">
    <location>
        <begin position="664"/>
        <end position="689"/>
    </location>
</feature>
<sequence length="845" mass="84931">MPLLGSVGNARRTSSRAQCELSGGAVEATPGTAWWPAAAAAAEGAVQVCKTASGSDATSGSLPTSSSLLDLLATVRRALSAADSLAALSRVSSRGSEEFRWDATLPTSNSGGECVSASAAYLQTILAAVATLAESQHIDLENAVRCRIRSLALQEHSLLGFPAAAHGCAPADGVDAAAGHDMGHEKHARPGVVEEGQQPALDAQETDREPFRVLSAEALAADMAPRSRVADGGAESHSCSDMDLFSAAAAMAAVLGVDVAGGPEDVQCAAPVEAAASNAPAPPPPCVAAVAHGQAPRRAPAEGQAHHRPAEQHPRPMPATATATAGDVDAGAPPIQCTAAACASQPSPPEARDGNVAEAERVPTRRSEFSPPTRPPQAATSRCASHAVGISSNQLAAVVAGEGGDECVATFSVADGRSSGSAGAAGAPLARELATAAGADGGGVAPIPTAADRLAASAALLGLAAHNTAARRQVADSAGGPLVPLPSPQPPRPHSAPPLLRGALHPILFPTAGRTASPQLRLENDMGASSLPENVAAAPGACGLRPSAELSAGAPRGSRPCLPRREATSSSWTPPVSVSGDAAEEQRARRQEEDAAACSQTDNRAAVGLPVGGGGLLPLTSSTPPLAPEGTLRQEQQQQCEVSAMSAVTVSVSPFLPCDEFTPSSRWSDEVSAAPMTTPTPTPTPTPPAANATLSVLRATVPSTLPAAAEQMDEGAKPEVAVPRGTAAAAPPVEDDCPRATSQEADTVGSWTAMTPTPSVPPQGGSRATTNIATVASESGRSSTSVAATPDENAGNTQSLPPPEARGSAPPHQALLRGDGERRASPGGRRFPYGLLLLQQLLQEQ</sequence>
<comment type="caution">
    <text evidence="2">The sequence shown here is derived from an EMBL/GenBank/DDBJ whole genome shotgun (WGS) entry which is preliminary data.</text>
</comment>
<name>A0A3R7RK04_9TRYP</name>
<feature type="compositionally biased region" description="Low complexity" evidence="1">
    <location>
        <begin position="568"/>
        <end position="581"/>
    </location>
</feature>
<feature type="region of interest" description="Disordered" evidence="1">
    <location>
        <begin position="474"/>
        <end position="497"/>
    </location>
</feature>
<evidence type="ECO:0000313" key="2">
    <source>
        <dbReference type="EMBL" id="RNF05737.1"/>
    </source>
</evidence>
<feature type="compositionally biased region" description="Pro residues" evidence="1">
    <location>
        <begin position="483"/>
        <end position="496"/>
    </location>
</feature>
<protein>
    <submittedName>
        <fullName evidence="2">Uncharacterized protein</fullName>
    </submittedName>
</protein>
<feature type="compositionally biased region" description="Basic and acidic residues" evidence="1">
    <location>
        <begin position="350"/>
        <end position="368"/>
    </location>
</feature>
<feature type="compositionally biased region" description="Pro residues" evidence="1">
    <location>
        <begin position="678"/>
        <end position="688"/>
    </location>
</feature>
<evidence type="ECO:0000256" key="1">
    <source>
        <dbReference type="SAM" id="MobiDB-lite"/>
    </source>
</evidence>
<proteinExistence type="predicted"/>
<organism evidence="2 3">
    <name type="scientific">Trypanosoma conorhini</name>
    <dbReference type="NCBI Taxonomy" id="83891"/>
    <lineage>
        <taxon>Eukaryota</taxon>
        <taxon>Discoba</taxon>
        <taxon>Euglenozoa</taxon>
        <taxon>Kinetoplastea</taxon>
        <taxon>Metakinetoplastina</taxon>
        <taxon>Trypanosomatida</taxon>
        <taxon>Trypanosomatidae</taxon>
        <taxon>Trypanosoma</taxon>
    </lineage>
</organism>
<feature type="compositionally biased region" description="Basic and acidic residues" evidence="1">
    <location>
        <begin position="584"/>
        <end position="593"/>
    </location>
</feature>
<feature type="compositionally biased region" description="Polar residues" evidence="1">
    <location>
        <begin position="740"/>
        <end position="757"/>
    </location>
</feature>
<evidence type="ECO:0000313" key="3">
    <source>
        <dbReference type="Proteomes" id="UP000284403"/>
    </source>
</evidence>
<dbReference type="EMBL" id="MKKU01000625">
    <property type="protein sequence ID" value="RNF05737.1"/>
    <property type="molecule type" value="Genomic_DNA"/>
</dbReference>